<dbReference type="Pfam" id="PF10502">
    <property type="entry name" value="Peptidase_S26"/>
    <property type="match status" value="1"/>
</dbReference>
<dbReference type="CDD" id="cd06530">
    <property type="entry name" value="S26_SPase_I"/>
    <property type="match status" value="1"/>
</dbReference>
<feature type="domain" description="Peptidase S26" evidence="8">
    <location>
        <begin position="79"/>
        <end position="287"/>
    </location>
</feature>
<evidence type="ECO:0000256" key="5">
    <source>
        <dbReference type="ARBA" id="ARBA00022801"/>
    </source>
</evidence>
<feature type="transmembrane region" description="Helical" evidence="7">
    <location>
        <begin position="37"/>
        <end position="54"/>
    </location>
</feature>
<evidence type="ECO:0000256" key="4">
    <source>
        <dbReference type="ARBA" id="ARBA00019232"/>
    </source>
</evidence>
<dbReference type="PRINTS" id="PR00727">
    <property type="entry name" value="LEADERPTASE"/>
</dbReference>
<dbReference type="EMBL" id="LROM01000102">
    <property type="protein sequence ID" value="OEZ97131.1"/>
    <property type="molecule type" value="Genomic_DNA"/>
</dbReference>
<evidence type="ECO:0000256" key="6">
    <source>
        <dbReference type="PIRSR" id="PIRSR600223-1"/>
    </source>
</evidence>
<evidence type="ECO:0000259" key="8">
    <source>
        <dbReference type="Pfam" id="PF10502"/>
    </source>
</evidence>
<comment type="caution">
    <text evidence="9">The sequence shown here is derived from an EMBL/GenBank/DDBJ whole genome shotgun (WGS) entry which is preliminary data.</text>
</comment>
<evidence type="ECO:0000256" key="7">
    <source>
        <dbReference type="RuleBase" id="RU362042"/>
    </source>
</evidence>
<dbReference type="InterPro" id="IPR036286">
    <property type="entry name" value="LexA/Signal_pep-like_sf"/>
</dbReference>
<dbReference type="PROSITE" id="PS00760">
    <property type="entry name" value="SPASE_I_2"/>
    <property type="match status" value="1"/>
</dbReference>
<keyword evidence="7" id="KW-0812">Transmembrane</keyword>
<dbReference type="Proteomes" id="UP000175989">
    <property type="component" value="Unassembled WGS sequence"/>
</dbReference>
<keyword evidence="7" id="KW-0645">Protease</keyword>
<organism evidence="9 10">
    <name type="scientific">Duganella phyllosphaerae</name>
    <dbReference type="NCBI Taxonomy" id="762836"/>
    <lineage>
        <taxon>Bacteria</taxon>
        <taxon>Pseudomonadati</taxon>
        <taxon>Pseudomonadota</taxon>
        <taxon>Betaproteobacteria</taxon>
        <taxon>Burkholderiales</taxon>
        <taxon>Oxalobacteraceae</taxon>
        <taxon>Telluria group</taxon>
        <taxon>Duganella</taxon>
    </lineage>
</organism>
<comment type="catalytic activity">
    <reaction evidence="1 7">
        <text>Cleavage of hydrophobic, N-terminal signal or leader sequences from secreted and periplasmic proteins.</text>
        <dbReference type="EC" id="3.4.21.89"/>
    </reaction>
</comment>
<comment type="caution">
    <text evidence="7">Lacks conserved residue(s) required for the propagation of feature annotation.</text>
</comment>
<feature type="transmembrane region" description="Helical" evidence="7">
    <location>
        <begin position="75"/>
        <end position="96"/>
    </location>
</feature>
<dbReference type="PATRIC" id="fig|762836.4.peg.3827"/>
<dbReference type="GO" id="GO:0009003">
    <property type="term" value="F:signal peptidase activity"/>
    <property type="evidence" value="ECO:0007669"/>
    <property type="project" value="UniProtKB-EC"/>
</dbReference>
<feature type="active site" evidence="6">
    <location>
        <position position="106"/>
    </location>
</feature>
<reference evidence="10" key="1">
    <citation type="journal article" date="2016" name="Front. Microbiol.">
        <title>Molecular Keys to the Janthinobacterium and Duganella spp. Interaction with the Plant Pathogen Fusarium graminearum.</title>
        <authorList>
            <person name="Haack F.S."/>
            <person name="Poehlein A."/>
            <person name="Kroger C."/>
            <person name="Voigt C.A."/>
            <person name="Piepenbring M."/>
            <person name="Bode H.B."/>
            <person name="Daniel R."/>
            <person name="Schafer W."/>
            <person name="Streit W.R."/>
        </authorList>
    </citation>
    <scope>NUCLEOTIDE SEQUENCE [LARGE SCALE GENOMIC DNA]</scope>
    <source>
        <strain evidence="10">T54</strain>
    </source>
</reference>
<dbReference type="GO" id="GO:0006465">
    <property type="term" value="P:signal peptide processing"/>
    <property type="evidence" value="ECO:0007669"/>
    <property type="project" value="InterPro"/>
</dbReference>
<gene>
    <name evidence="9" type="primary">lepB_2</name>
    <name evidence="9" type="ORF">DUPY_37120</name>
</gene>
<dbReference type="InterPro" id="IPR000223">
    <property type="entry name" value="Pept_S26A_signal_pept_1"/>
</dbReference>
<dbReference type="EC" id="3.4.21.89" evidence="3 7"/>
<keyword evidence="10" id="KW-1185">Reference proteome</keyword>
<dbReference type="AlphaFoldDB" id="A0A1E7WFL2"/>
<protein>
    <recommendedName>
        <fullName evidence="4 7">Signal peptidase I</fullName>
        <ecNumber evidence="3 7">3.4.21.89</ecNumber>
    </recommendedName>
</protein>
<proteinExistence type="inferred from homology"/>
<dbReference type="InterPro" id="IPR019533">
    <property type="entry name" value="Peptidase_S26"/>
</dbReference>
<dbReference type="InterPro" id="IPR019758">
    <property type="entry name" value="Pept_S26A_signal_pept_1_CS"/>
</dbReference>
<accession>A0A1E7WFL2</accession>
<dbReference type="SUPFAM" id="SSF51306">
    <property type="entry name" value="LexA/Signal peptidase"/>
    <property type="match status" value="1"/>
</dbReference>
<comment type="similarity">
    <text evidence="2 7">Belongs to the peptidase S26 family.</text>
</comment>
<comment type="subcellular location">
    <subcellularLocation>
        <location evidence="7">Membrane</location>
        <topology evidence="7">Single-pass type II membrane protein</topology>
    </subcellularLocation>
</comment>
<evidence type="ECO:0000256" key="1">
    <source>
        <dbReference type="ARBA" id="ARBA00000677"/>
    </source>
</evidence>
<sequence length="291" mass="31741">MPLLGFLYLGRPGLAVVMLALQLVLAGIGFTLPDSPMMAWATLAFAVASAVLAYRLASRAATASEGVPQPWYARWYGLIGAVVAMAVVIVPVRLFVVEPFNAPSTSMTPTIPVRSNLLVQKWGYGHYSTYGAKLITRPLSVTVERGDVIAFDYPRDPATVFVKRVVGVPGDLVEYRDKHVFINGSDTRGKRLDDHLLTDPAPKYLQRYRERSAKSEFDIVIDPDVPAIAHDQQSLPADCVSANDTLRCKVPAGAYFVMGDNRDNSQDSRYWGFVPSGAIVGKVVAIFPPAQ</sequence>
<keyword evidence="7" id="KW-1133">Transmembrane helix</keyword>
<dbReference type="Gene3D" id="2.10.109.10">
    <property type="entry name" value="Umud Fragment, subunit A"/>
    <property type="match status" value="1"/>
</dbReference>
<feature type="transmembrane region" description="Helical" evidence="7">
    <location>
        <begin position="12"/>
        <end position="31"/>
    </location>
</feature>
<dbReference type="GO" id="GO:0016020">
    <property type="term" value="C:membrane"/>
    <property type="evidence" value="ECO:0007669"/>
    <property type="project" value="UniProtKB-SubCell"/>
</dbReference>
<evidence type="ECO:0000313" key="10">
    <source>
        <dbReference type="Proteomes" id="UP000175989"/>
    </source>
</evidence>
<name>A0A1E7WFL2_9BURK</name>
<dbReference type="InterPro" id="IPR019757">
    <property type="entry name" value="Pept_S26A_signal_pept_1_Lys-AS"/>
</dbReference>
<evidence type="ECO:0000256" key="3">
    <source>
        <dbReference type="ARBA" id="ARBA00013208"/>
    </source>
</evidence>
<keyword evidence="7" id="KW-0472">Membrane</keyword>
<dbReference type="PROSITE" id="PS00761">
    <property type="entry name" value="SPASE_I_3"/>
    <property type="match status" value="1"/>
</dbReference>
<feature type="active site" evidence="6">
    <location>
        <position position="163"/>
    </location>
</feature>
<dbReference type="GO" id="GO:0004252">
    <property type="term" value="F:serine-type endopeptidase activity"/>
    <property type="evidence" value="ECO:0007669"/>
    <property type="project" value="InterPro"/>
</dbReference>
<keyword evidence="5 7" id="KW-0378">Hydrolase</keyword>
<evidence type="ECO:0000256" key="2">
    <source>
        <dbReference type="ARBA" id="ARBA00009370"/>
    </source>
</evidence>
<dbReference type="PANTHER" id="PTHR43390">
    <property type="entry name" value="SIGNAL PEPTIDASE I"/>
    <property type="match status" value="1"/>
</dbReference>
<dbReference type="NCBIfam" id="TIGR02227">
    <property type="entry name" value="sigpep_I_bact"/>
    <property type="match status" value="1"/>
</dbReference>
<evidence type="ECO:0000313" key="9">
    <source>
        <dbReference type="EMBL" id="OEZ97131.1"/>
    </source>
</evidence>
<dbReference type="PANTHER" id="PTHR43390:SF1">
    <property type="entry name" value="CHLOROPLAST PROCESSING PEPTIDASE"/>
    <property type="match status" value="1"/>
</dbReference>